<dbReference type="InterPro" id="IPR036409">
    <property type="entry name" value="Aldolase_II/adducin_N_sf"/>
</dbReference>
<evidence type="ECO:0000256" key="1">
    <source>
        <dbReference type="ARBA" id="ARBA00022723"/>
    </source>
</evidence>
<dbReference type="AlphaFoldDB" id="A0A7V3PTA8"/>
<evidence type="ECO:0000313" key="4">
    <source>
        <dbReference type="EMBL" id="HGD13124.1"/>
    </source>
</evidence>
<dbReference type="SMART" id="SM01007">
    <property type="entry name" value="Aldolase_II"/>
    <property type="match status" value="1"/>
</dbReference>
<organism evidence="4">
    <name type="scientific">candidate division WOR-3 bacterium</name>
    <dbReference type="NCBI Taxonomy" id="2052148"/>
    <lineage>
        <taxon>Bacteria</taxon>
        <taxon>Bacteria division WOR-3</taxon>
    </lineage>
</organism>
<dbReference type="PANTHER" id="PTHR22789">
    <property type="entry name" value="FUCULOSE PHOSPHATE ALDOLASE"/>
    <property type="match status" value="1"/>
</dbReference>
<dbReference type="GO" id="GO:0046872">
    <property type="term" value="F:metal ion binding"/>
    <property type="evidence" value="ECO:0007669"/>
    <property type="project" value="UniProtKB-KW"/>
</dbReference>
<keyword evidence="2" id="KW-0456">Lyase</keyword>
<sequence length="211" mass="23534">MNPIKSCRSTTIALPSYLRQLSTVASQLHLLGWAPKNAGNFSIRMNDLLLTKISGAPMRRIAQNPLPYLCFVTLPTTGFHFCTIPPSAVPTSEILTHLATQRILFQHRPQEQVLLHTHPTELVKFSCLYTNPISINSKIRRKINDLNATAIRRLPSGSKELAVETALSFRIAQIVIWPGHGVIASGKTIYEAFVKIKKINSIFRKALINAK</sequence>
<feature type="domain" description="Class II aldolase/adducin N-terminal" evidence="3">
    <location>
        <begin position="19"/>
        <end position="207"/>
    </location>
</feature>
<dbReference type="PANTHER" id="PTHR22789:SF0">
    <property type="entry name" value="3-OXO-TETRONATE 4-PHOSPHATE DECARBOXYLASE-RELATED"/>
    <property type="match status" value="1"/>
</dbReference>
<dbReference type="EMBL" id="DTMZ01000076">
    <property type="protein sequence ID" value="HGD13124.1"/>
    <property type="molecule type" value="Genomic_DNA"/>
</dbReference>
<dbReference type="InterPro" id="IPR050197">
    <property type="entry name" value="Aldolase_class_II_sugar_metab"/>
</dbReference>
<reference evidence="4" key="1">
    <citation type="journal article" date="2020" name="mSystems">
        <title>Genome- and Community-Level Interaction Insights into Carbon Utilization and Element Cycling Functions of Hydrothermarchaeota in Hydrothermal Sediment.</title>
        <authorList>
            <person name="Zhou Z."/>
            <person name="Liu Y."/>
            <person name="Xu W."/>
            <person name="Pan J."/>
            <person name="Luo Z.H."/>
            <person name="Li M."/>
        </authorList>
    </citation>
    <scope>NUCLEOTIDE SEQUENCE [LARGE SCALE GENOMIC DNA]</scope>
    <source>
        <strain evidence="4">SpSt-914</strain>
    </source>
</reference>
<proteinExistence type="predicted"/>
<dbReference type="GO" id="GO:0019323">
    <property type="term" value="P:pentose catabolic process"/>
    <property type="evidence" value="ECO:0007669"/>
    <property type="project" value="TreeGrafter"/>
</dbReference>
<keyword evidence="1" id="KW-0479">Metal-binding</keyword>
<dbReference type="Pfam" id="PF00596">
    <property type="entry name" value="Aldolase_II"/>
    <property type="match status" value="1"/>
</dbReference>
<comment type="caution">
    <text evidence="4">The sequence shown here is derived from an EMBL/GenBank/DDBJ whole genome shotgun (WGS) entry which is preliminary data.</text>
</comment>
<dbReference type="GO" id="GO:0016832">
    <property type="term" value="F:aldehyde-lyase activity"/>
    <property type="evidence" value="ECO:0007669"/>
    <property type="project" value="TreeGrafter"/>
</dbReference>
<dbReference type="SUPFAM" id="SSF53639">
    <property type="entry name" value="AraD/HMP-PK domain-like"/>
    <property type="match status" value="1"/>
</dbReference>
<dbReference type="GO" id="GO:0005829">
    <property type="term" value="C:cytosol"/>
    <property type="evidence" value="ECO:0007669"/>
    <property type="project" value="TreeGrafter"/>
</dbReference>
<gene>
    <name evidence="4" type="ORF">ENX16_03495</name>
</gene>
<evidence type="ECO:0000256" key="2">
    <source>
        <dbReference type="ARBA" id="ARBA00023239"/>
    </source>
</evidence>
<accession>A0A7V3PTA8</accession>
<dbReference type="InterPro" id="IPR001303">
    <property type="entry name" value="Aldolase_II/adducin_N"/>
</dbReference>
<name>A0A7V3PTA8_UNCW3</name>
<protein>
    <submittedName>
        <fullName evidence="4">Class II aldolase/adducin family protein</fullName>
    </submittedName>
</protein>
<evidence type="ECO:0000259" key="3">
    <source>
        <dbReference type="SMART" id="SM01007"/>
    </source>
</evidence>
<dbReference type="Gene3D" id="3.40.225.10">
    <property type="entry name" value="Class II aldolase/adducin N-terminal domain"/>
    <property type="match status" value="1"/>
</dbReference>